<comment type="similarity">
    <text evidence="1">Belongs to the short-chain dehydrogenases/reductases (SDR) family.</text>
</comment>
<dbReference type="InterPro" id="IPR036291">
    <property type="entry name" value="NAD(P)-bd_dom_sf"/>
</dbReference>
<dbReference type="PANTHER" id="PTHR44196">
    <property type="entry name" value="DEHYDROGENASE/REDUCTASE SDR FAMILY MEMBER 7B"/>
    <property type="match status" value="1"/>
</dbReference>
<dbReference type="SUPFAM" id="SSF51735">
    <property type="entry name" value="NAD(P)-binding Rossmann-fold domains"/>
    <property type="match status" value="1"/>
</dbReference>
<keyword evidence="2" id="KW-0560">Oxidoreductase</keyword>
<dbReference type="GO" id="GO:0016491">
    <property type="term" value="F:oxidoreductase activity"/>
    <property type="evidence" value="ECO:0007669"/>
    <property type="project" value="UniProtKB-KW"/>
</dbReference>
<dbReference type="PANTHER" id="PTHR44196:SF3">
    <property type="entry name" value="SHORT CHAIN DEHYDROGENASE FAMILY PROTEIN"/>
    <property type="match status" value="1"/>
</dbReference>
<evidence type="ECO:0000313" key="3">
    <source>
        <dbReference type="EMBL" id="OGL87859.1"/>
    </source>
</evidence>
<sequence>MKILVTGASSGIGRALVQQLVAQNHEVVGIARREPELAALREELTSPRFITRVCDVADPQTALQLVNSLIEQNWIPDIAVLGAAIFPDDIRPAFDLPLFKKIIEVNLFGVFHVINALLPHFLTQRRGQFIALGSMAVYRGSARGAGYPASKAALLAAMKSLAPCYRQKNIHFSTVIFGPILTSMWEGKKSFLTPTPEQAADYILRVIHRPKPISYYPLLSTSLYRLSLLLPDKLFVYLSEKMLK</sequence>
<dbReference type="CDD" id="cd05233">
    <property type="entry name" value="SDR_c"/>
    <property type="match status" value="1"/>
</dbReference>
<evidence type="ECO:0000256" key="2">
    <source>
        <dbReference type="ARBA" id="ARBA00023002"/>
    </source>
</evidence>
<proteinExistence type="inferred from homology"/>
<dbReference type="Gene3D" id="3.40.50.720">
    <property type="entry name" value="NAD(P)-binding Rossmann-like Domain"/>
    <property type="match status" value="1"/>
</dbReference>
<evidence type="ECO:0008006" key="5">
    <source>
        <dbReference type="Google" id="ProtNLM"/>
    </source>
</evidence>
<dbReference type="Pfam" id="PF00106">
    <property type="entry name" value="adh_short"/>
    <property type="match status" value="1"/>
</dbReference>
<dbReference type="GO" id="GO:0016020">
    <property type="term" value="C:membrane"/>
    <property type="evidence" value="ECO:0007669"/>
    <property type="project" value="TreeGrafter"/>
</dbReference>
<organism evidence="3 4">
    <name type="scientific">Candidatus Uhrbacteria bacterium RIFCSPLOWO2_02_FULL_49_11</name>
    <dbReference type="NCBI Taxonomy" id="1802409"/>
    <lineage>
        <taxon>Bacteria</taxon>
        <taxon>Candidatus Uhriibacteriota</taxon>
    </lineage>
</organism>
<dbReference type="InterPro" id="IPR002347">
    <property type="entry name" value="SDR_fam"/>
</dbReference>
<dbReference type="PRINTS" id="PR00081">
    <property type="entry name" value="GDHRDH"/>
</dbReference>
<evidence type="ECO:0000256" key="1">
    <source>
        <dbReference type="ARBA" id="ARBA00006484"/>
    </source>
</evidence>
<accession>A0A1F7VBE9</accession>
<name>A0A1F7VBE9_9BACT</name>
<reference evidence="3 4" key="1">
    <citation type="journal article" date="2016" name="Nat. Commun.">
        <title>Thousands of microbial genomes shed light on interconnected biogeochemical processes in an aquifer system.</title>
        <authorList>
            <person name="Anantharaman K."/>
            <person name="Brown C.T."/>
            <person name="Hug L.A."/>
            <person name="Sharon I."/>
            <person name="Castelle C.J."/>
            <person name="Probst A.J."/>
            <person name="Thomas B.C."/>
            <person name="Singh A."/>
            <person name="Wilkins M.J."/>
            <person name="Karaoz U."/>
            <person name="Brodie E.L."/>
            <person name="Williams K.H."/>
            <person name="Hubbard S.S."/>
            <person name="Banfield J.F."/>
        </authorList>
    </citation>
    <scope>NUCLEOTIDE SEQUENCE [LARGE SCALE GENOMIC DNA]</scope>
</reference>
<protein>
    <recommendedName>
        <fullName evidence="5">Short-chain dehydrogenase</fullName>
    </recommendedName>
</protein>
<dbReference type="Proteomes" id="UP000178264">
    <property type="component" value="Unassembled WGS sequence"/>
</dbReference>
<dbReference type="AlphaFoldDB" id="A0A1F7VBE9"/>
<gene>
    <name evidence="3" type="ORF">A3I42_03125</name>
</gene>
<comment type="caution">
    <text evidence="3">The sequence shown here is derived from an EMBL/GenBank/DDBJ whole genome shotgun (WGS) entry which is preliminary data.</text>
</comment>
<dbReference type="EMBL" id="MGER01000046">
    <property type="protein sequence ID" value="OGL87859.1"/>
    <property type="molecule type" value="Genomic_DNA"/>
</dbReference>
<evidence type="ECO:0000313" key="4">
    <source>
        <dbReference type="Proteomes" id="UP000178264"/>
    </source>
</evidence>